<sequence length="70" mass="7612">MLLPGTPGGTLGHLLPLQPPPTPDSTPTTTGILEIFQLQMKDIVEYAELKTACFQNLREVMSTDSSELRA</sequence>
<dbReference type="Proteomes" id="UP000299084">
    <property type="component" value="Unassembled WGS sequence"/>
</dbReference>
<feature type="region of interest" description="Disordered" evidence="1">
    <location>
        <begin position="1"/>
        <end position="29"/>
    </location>
</feature>
<feature type="compositionally biased region" description="Gly residues" evidence="1">
    <location>
        <begin position="1"/>
        <end position="11"/>
    </location>
</feature>
<dbReference type="InterPro" id="IPR008081">
    <property type="entry name" value="Cytoplasmic_FMR1-int"/>
</dbReference>
<proteinExistence type="predicted"/>
<protein>
    <submittedName>
        <fullName evidence="2">Cytoplasmic FMR1-interacting protein 1</fullName>
    </submittedName>
</protein>
<evidence type="ECO:0000256" key="1">
    <source>
        <dbReference type="SAM" id="MobiDB-lite"/>
    </source>
</evidence>
<dbReference type="GO" id="GO:0030833">
    <property type="term" value="P:regulation of actin filament polymerization"/>
    <property type="evidence" value="ECO:0007669"/>
    <property type="project" value="InterPro"/>
</dbReference>
<keyword evidence="3" id="KW-1185">Reference proteome</keyword>
<name>A0A5N4C0K3_CAMDR</name>
<accession>A0A5N4C0K3</accession>
<evidence type="ECO:0000313" key="3">
    <source>
        <dbReference type="Proteomes" id="UP000299084"/>
    </source>
</evidence>
<gene>
    <name evidence="2" type="ORF">Cadr_000031011</name>
</gene>
<organism evidence="2 3">
    <name type="scientific">Camelus dromedarius</name>
    <name type="common">Dromedary</name>
    <name type="synonym">Arabian camel</name>
    <dbReference type="NCBI Taxonomy" id="9838"/>
    <lineage>
        <taxon>Eukaryota</taxon>
        <taxon>Metazoa</taxon>
        <taxon>Chordata</taxon>
        <taxon>Craniata</taxon>
        <taxon>Vertebrata</taxon>
        <taxon>Euteleostomi</taxon>
        <taxon>Mammalia</taxon>
        <taxon>Eutheria</taxon>
        <taxon>Laurasiatheria</taxon>
        <taxon>Artiodactyla</taxon>
        <taxon>Tylopoda</taxon>
        <taxon>Camelidae</taxon>
        <taxon>Camelus</taxon>
    </lineage>
</organism>
<reference evidence="2 3" key="1">
    <citation type="journal article" date="2019" name="Mol. Ecol. Resour.">
        <title>Improving Illumina assemblies with Hi-C and long reads: an example with the North African dromedary.</title>
        <authorList>
            <person name="Elbers J.P."/>
            <person name="Rogers M.F."/>
            <person name="Perelman P.L."/>
            <person name="Proskuryakova A.A."/>
            <person name="Serdyukova N.A."/>
            <person name="Johnson W.E."/>
            <person name="Horin P."/>
            <person name="Corander J."/>
            <person name="Murphy D."/>
            <person name="Burger P.A."/>
        </authorList>
    </citation>
    <scope>NUCLEOTIDE SEQUENCE [LARGE SCALE GENOMIC DNA]</scope>
    <source>
        <strain evidence="2">Drom800</strain>
        <tissue evidence="2">Blood</tissue>
    </source>
</reference>
<dbReference type="Pfam" id="PF05994">
    <property type="entry name" value="FragX_IP"/>
    <property type="match status" value="1"/>
</dbReference>
<dbReference type="GO" id="GO:0031267">
    <property type="term" value="F:small GTPase binding"/>
    <property type="evidence" value="ECO:0007669"/>
    <property type="project" value="InterPro"/>
</dbReference>
<comment type="caution">
    <text evidence="2">The sequence shown here is derived from an EMBL/GenBank/DDBJ whole genome shotgun (WGS) entry which is preliminary data.</text>
</comment>
<evidence type="ECO:0000313" key="2">
    <source>
        <dbReference type="EMBL" id="KAB1252357.1"/>
    </source>
</evidence>
<dbReference type="EMBL" id="JWIN03000040">
    <property type="protein sequence ID" value="KAB1252357.1"/>
    <property type="molecule type" value="Genomic_DNA"/>
</dbReference>
<dbReference type="AlphaFoldDB" id="A0A5N4C0K3"/>